<dbReference type="GO" id="GO:0005524">
    <property type="term" value="F:ATP binding"/>
    <property type="evidence" value="ECO:0007669"/>
    <property type="project" value="InterPro"/>
</dbReference>
<dbReference type="InterPro" id="IPR000719">
    <property type="entry name" value="Prot_kinase_dom"/>
</dbReference>
<dbReference type="OrthoDB" id="9942861at2759"/>
<feature type="domain" description="Protein kinase" evidence="3">
    <location>
        <begin position="1"/>
        <end position="243"/>
    </location>
</feature>
<feature type="compositionally biased region" description="Acidic residues" evidence="2">
    <location>
        <begin position="613"/>
        <end position="625"/>
    </location>
</feature>
<proteinExistence type="inferred from homology"/>
<accession>A0A553NDX3</accession>
<dbReference type="OMA" id="SITPLMN"/>
<evidence type="ECO:0000256" key="1">
    <source>
        <dbReference type="ARBA" id="ARBA00038349"/>
    </source>
</evidence>
<dbReference type="InterPro" id="IPR051177">
    <property type="entry name" value="CIK-Related_Protein"/>
</dbReference>
<protein>
    <recommendedName>
        <fullName evidence="3">Protein kinase domain-containing protein</fullName>
    </recommendedName>
</protein>
<dbReference type="Gene3D" id="1.25.10.10">
    <property type="entry name" value="Leucine-rich Repeat Variant"/>
    <property type="match status" value="1"/>
</dbReference>
<reference evidence="4 5" key="1">
    <citation type="journal article" date="2018" name="Nat. Ecol. Evol.">
        <title>Genomic signatures of mitonuclear coevolution across populations of Tigriopus californicus.</title>
        <authorList>
            <person name="Barreto F.S."/>
            <person name="Watson E.T."/>
            <person name="Lima T.G."/>
            <person name="Willett C.S."/>
            <person name="Edmands S."/>
            <person name="Li W."/>
            <person name="Burton R.S."/>
        </authorList>
    </citation>
    <scope>NUCLEOTIDE SEQUENCE [LARGE SCALE GENOMIC DNA]</scope>
    <source>
        <strain evidence="4 5">San Diego</strain>
    </source>
</reference>
<dbReference type="PROSITE" id="PS50011">
    <property type="entry name" value="PROTEIN_KINASE_DOM"/>
    <property type="match status" value="1"/>
</dbReference>
<dbReference type="InterPro" id="IPR011989">
    <property type="entry name" value="ARM-like"/>
</dbReference>
<gene>
    <name evidence="4" type="ORF">TCAL_00432</name>
</gene>
<evidence type="ECO:0000313" key="4">
    <source>
        <dbReference type="EMBL" id="TRY63608.1"/>
    </source>
</evidence>
<sequence length="632" mass="70773">MGNESSSVALSQFKVDESPILSAHGWSLHHAQKDDEALTVFVDTLSSSSDSLLRVLETNLKLFRHPNILKFVTSCSTSGTLYLFTEKVYPLGAVLNQQTPMQVVLGLYDVLTALEFLHNRAKLCHNNLNLHSIFVTTSGRWKLAGMEFAKSIHEMNNSFLQKNRAQRNESSVPPEENTPDALKNSLARDVFGFGVLAKEVLSSHVQSEFDTLMSFSMFILERMLNPNPDLRPSLKEIQSHAVFQCKFIEIIEFLRHLPLKSKSEKEAFFSDLLPKLFEVQDEQLIGQHMFPLLLSRVVLLDATAVKRVIPSLLTPYEAHSSGDPRGFQPNETLNPVLSLQAFKDHAVPMVRKIFHVRDYSVRTVLLDHFSSYCHTVPTVILEEEILPLLLIGMKDINDEMVASTLRALAELVPILGAQVVVGKKQRKVFSDGKPHQAPNGMRRKSFKSSSVNTDIVVNTRRENGSSSPESGLTLPSHRHSPIGAEESEPETDPSKTEEILFSEDIWDDWGEEAVLKEEVLPSSPIKRDDSPLQMEEINPVHLARSISGPIQAIVPITDITEIDIKVSKPKKGSPEVDFFADMEPEIKLRGKSLLELEAENAKENSVRSKFEVEADSDGWDEDGWGNDEIIAL</sequence>
<feature type="region of interest" description="Disordered" evidence="2">
    <location>
        <begin position="605"/>
        <end position="632"/>
    </location>
</feature>
<organism evidence="4 5">
    <name type="scientific">Tigriopus californicus</name>
    <name type="common">Marine copepod</name>
    <dbReference type="NCBI Taxonomy" id="6832"/>
    <lineage>
        <taxon>Eukaryota</taxon>
        <taxon>Metazoa</taxon>
        <taxon>Ecdysozoa</taxon>
        <taxon>Arthropoda</taxon>
        <taxon>Crustacea</taxon>
        <taxon>Multicrustacea</taxon>
        <taxon>Hexanauplia</taxon>
        <taxon>Copepoda</taxon>
        <taxon>Harpacticoida</taxon>
        <taxon>Harpacticidae</taxon>
        <taxon>Tigriopus</taxon>
    </lineage>
</organism>
<dbReference type="Pfam" id="PF07714">
    <property type="entry name" value="PK_Tyr_Ser-Thr"/>
    <property type="match status" value="1"/>
</dbReference>
<dbReference type="Gene3D" id="3.30.200.20">
    <property type="entry name" value="Phosphorylase Kinase, domain 1"/>
    <property type="match status" value="1"/>
</dbReference>
<dbReference type="InterPro" id="IPR011009">
    <property type="entry name" value="Kinase-like_dom_sf"/>
</dbReference>
<dbReference type="Proteomes" id="UP000318571">
    <property type="component" value="Chromosome 10"/>
</dbReference>
<name>A0A553NDX3_TIGCA</name>
<dbReference type="AlphaFoldDB" id="A0A553NDX3"/>
<keyword evidence="5" id="KW-1185">Reference proteome</keyword>
<evidence type="ECO:0000256" key="2">
    <source>
        <dbReference type="SAM" id="MobiDB-lite"/>
    </source>
</evidence>
<dbReference type="InterPro" id="IPR016024">
    <property type="entry name" value="ARM-type_fold"/>
</dbReference>
<dbReference type="InterPro" id="IPR001245">
    <property type="entry name" value="Ser-Thr/Tyr_kinase_cat_dom"/>
</dbReference>
<dbReference type="SUPFAM" id="SSF56112">
    <property type="entry name" value="Protein kinase-like (PK-like)"/>
    <property type="match status" value="1"/>
</dbReference>
<dbReference type="PANTHER" id="PTHR12984">
    <property type="entry name" value="SCY1-RELATED S/T PROTEIN KINASE-LIKE"/>
    <property type="match status" value="1"/>
</dbReference>
<comment type="caution">
    <text evidence="4">The sequence shown here is derived from an EMBL/GenBank/DDBJ whole genome shotgun (WGS) entry which is preliminary data.</text>
</comment>
<dbReference type="PANTHER" id="PTHR12984:SF15">
    <property type="entry name" value="PROTEIN-ASSOCIATING WITH THE CARBOXYL-TERMINAL DOMAIN OF EZRIN"/>
    <property type="match status" value="1"/>
</dbReference>
<comment type="similarity">
    <text evidence="1">Belongs to the protein kinase superfamily.</text>
</comment>
<dbReference type="GO" id="GO:0004672">
    <property type="term" value="F:protein kinase activity"/>
    <property type="evidence" value="ECO:0007669"/>
    <property type="project" value="InterPro"/>
</dbReference>
<evidence type="ECO:0000313" key="5">
    <source>
        <dbReference type="Proteomes" id="UP000318571"/>
    </source>
</evidence>
<dbReference type="STRING" id="6832.A0A553NDX3"/>
<evidence type="ECO:0000259" key="3">
    <source>
        <dbReference type="PROSITE" id="PS50011"/>
    </source>
</evidence>
<dbReference type="SMART" id="SM00220">
    <property type="entry name" value="S_TKc"/>
    <property type="match status" value="1"/>
</dbReference>
<dbReference type="Gene3D" id="1.10.510.10">
    <property type="entry name" value="Transferase(Phosphotransferase) domain 1"/>
    <property type="match status" value="1"/>
</dbReference>
<dbReference type="SUPFAM" id="SSF48371">
    <property type="entry name" value="ARM repeat"/>
    <property type="match status" value="1"/>
</dbReference>
<feature type="region of interest" description="Disordered" evidence="2">
    <location>
        <begin position="457"/>
        <end position="496"/>
    </location>
</feature>
<dbReference type="EMBL" id="VCGU01000458">
    <property type="protein sequence ID" value="TRY63608.1"/>
    <property type="molecule type" value="Genomic_DNA"/>
</dbReference>